<dbReference type="Ensembl" id="ENSLOCT00000012107.1">
    <property type="protein sequence ID" value="ENSLOCP00000012086.1"/>
    <property type="gene ID" value="ENSLOCG00000009883.1"/>
</dbReference>
<reference evidence="7" key="3">
    <citation type="submission" date="2025-09" db="UniProtKB">
        <authorList>
            <consortium name="Ensembl"/>
        </authorList>
    </citation>
    <scope>IDENTIFICATION</scope>
</reference>
<comment type="subcellular location">
    <subcellularLocation>
        <location evidence="1">Cytoplasm</location>
        <location evidence="1">Cytoskeleton</location>
        <location evidence="1">Spindle</location>
    </subcellularLocation>
</comment>
<evidence type="ECO:0000256" key="4">
    <source>
        <dbReference type="SAM" id="Coils"/>
    </source>
</evidence>
<evidence type="ECO:0000313" key="8">
    <source>
        <dbReference type="Proteomes" id="UP000018468"/>
    </source>
</evidence>
<evidence type="ECO:0000256" key="1">
    <source>
        <dbReference type="ARBA" id="ARBA00004186"/>
    </source>
</evidence>
<reference evidence="7" key="2">
    <citation type="submission" date="2025-08" db="UniProtKB">
        <authorList>
            <consortium name="Ensembl"/>
        </authorList>
    </citation>
    <scope>IDENTIFICATION</scope>
</reference>
<dbReference type="AlphaFoldDB" id="W5MUM7"/>
<keyword evidence="8" id="KW-1185">Reference proteome</keyword>
<evidence type="ECO:0000256" key="5">
    <source>
        <dbReference type="SAM" id="MobiDB-lite"/>
    </source>
</evidence>
<dbReference type="OMA" id="NEHIGCA"/>
<feature type="coiled-coil region" evidence="4">
    <location>
        <begin position="90"/>
        <end position="166"/>
    </location>
</feature>
<keyword evidence="4" id="KW-0175">Coiled coil</keyword>
<name>W5MUM7_LEPOC</name>
<dbReference type="Pfam" id="PF15905">
    <property type="entry name" value="HMMR_N"/>
    <property type="match status" value="2"/>
</dbReference>
<dbReference type="GeneTree" id="ENSGT00390000007135"/>
<dbReference type="PANTHER" id="PTHR18956:SF6">
    <property type="entry name" value="HYALURONAN MEDIATED MOTILITY RECEPTOR"/>
    <property type="match status" value="1"/>
</dbReference>
<dbReference type="SUPFAM" id="SSF57997">
    <property type="entry name" value="Tropomyosin"/>
    <property type="match status" value="1"/>
</dbReference>
<dbReference type="InParanoid" id="W5MUM7"/>
<dbReference type="GO" id="GO:0061026">
    <property type="term" value="P:cardiac muscle tissue regeneration"/>
    <property type="evidence" value="ECO:0007669"/>
    <property type="project" value="Ensembl"/>
</dbReference>
<protein>
    <submittedName>
        <fullName evidence="7">Hyaluronan-mediated motility receptor (RHAMM)</fullName>
    </submittedName>
</protein>
<dbReference type="EMBL" id="AHAT01027704">
    <property type="status" value="NOT_ANNOTATED_CDS"/>
    <property type="molecule type" value="Genomic_DNA"/>
</dbReference>
<evidence type="ECO:0000256" key="2">
    <source>
        <dbReference type="ARBA" id="ARBA00022490"/>
    </source>
</evidence>
<accession>W5MUM7</accession>
<dbReference type="eggNOG" id="ENOG502QQJM">
    <property type="taxonomic scope" value="Eukaryota"/>
</dbReference>
<dbReference type="InterPro" id="IPR026203">
    <property type="entry name" value="IHABP"/>
</dbReference>
<dbReference type="Bgee" id="ENSLOCG00000009883">
    <property type="expression patterns" value="Expressed in ovary and 10 other cell types or tissues"/>
</dbReference>
<dbReference type="InterPro" id="IPR031794">
    <property type="entry name" value="HMMR_C"/>
</dbReference>
<dbReference type="Proteomes" id="UP000018468">
    <property type="component" value="Linkage group LG6"/>
</dbReference>
<evidence type="ECO:0000259" key="6">
    <source>
        <dbReference type="Pfam" id="PF15908"/>
    </source>
</evidence>
<proteinExistence type="predicted"/>
<feature type="region of interest" description="Disordered" evidence="5">
    <location>
        <begin position="862"/>
        <end position="909"/>
    </location>
</feature>
<feature type="compositionally biased region" description="Basic and acidic residues" evidence="5">
    <location>
        <begin position="865"/>
        <end position="893"/>
    </location>
</feature>
<keyword evidence="3" id="KW-0206">Cytoskeleton</keyword>
<dbReference type="GO" id="GO:0005540">
    <property type="term" value="F:hyaluronic acid binding"/>
    <property type="evidence" value="ECO:0007669"/>
    <property type="project" value="InterPro"/>
</dbReference>
<keyword evidence="2" id="KW-0963">Cytoplasm</keyword>
<dbReference type="PANTHER" id="PTHR18956">
    <property type="entry name" value="HYALURONAN MEDIATED MOTILITY RECEPTOR"/>
    <property type="match status" value="1"/>
</dbReference>
<dbReference type="Pfam" id="PF15908">
    <property type="entry name" value="HMMR_C"/>
    <property type="match status" value="1"/>
</dbReference>
<reference evidence="8" key="1">
    <citation type="submission" date="2011-12" db="EMBL/GenBank/DDBJ databases">
        <title>The Draft Genome of Lepisosteus oculatus.</title>
        <authorList>
            <consortium name="The Broad Institute Genome Assembly &amp; Analysis Group"/>
            <consortium name="Computational R&amp;D Group"/>
            <consortium name="and Sequencing Platform"/>
            <person name="Di Palma F."/>
            <person name="Alfoldi J."/>
            <person name="Johnson J."/>
            <person name="Berlin A."/>
            <person name="Gnerre S."/>
            <person name="Jaffe D."/>
            <person name="MacCallum I."/>
            <person name="Young S."/>
            <person name="Walker B.J."/>
            <person name="Lander E.S."/>
            <person name="Lindblad-Toh K."/>
        </authorList>
    </citation>
    <scope>NUCLEOTIDE SEQUENCE [LARGE SCALE GENOMIC DNA]</scope>
</reference>
<evidence type="ECO:0000313" key="7">
    <source>
        <dbReference type="Ensembl" id="ENSLOCP00000012086.1"/>
    </source>
</evidence>
<dbReference type="Gene3D" id="1.10.287.1490">
    <property type="match status" value="2"/>
</dbReference>
<evidence type="ECO:0000256" key="3">
    <source>
        <dbReference type="ARBA" id="ARBA00023212"/>
    </source>
</evidence>
<sequence>MSFPRAPIKRFNEQIGCAPPPGTYEVKLVESGSKGAVSFQKSDRFKTNKGNLNACQPSTGMEKMTSPMRRTWSADGLSGVGSQKKEKQALLKEMKQHKLLEKEIRSLVQQRGEQDKRLQALEEELRKVEAKLVAAMREKTGLAATVASLERQLADLKKANDLLKTKFSEDGTKKKMNALSMEILESKNKIDAKVKELGYMQINFEGQIKVLETDLVASRATVEAVKERNKALEDLHQEAKMHNEELEKEVDRLHALIQELRKEIQVLEGYLDNANDEIQELRLKDSQREKEFEDQLQLTAAASEEKRHMMKKLEEAAKELQGSQDHLKELRNKVELLQDKLSKTENDREQVSLEKAETEQNLSACVAKLGELDEQLEKHKEDVANVQSKLEAKEQEVIELKELLKTTEEELTQQFKDLEDKYQRLEKEKAVKEEESQKQKDDLKVEVKALEEKLMKGELEHQNLQESHKELLALYEEEKEKSSSLHELLEGLQTETQAERSQLETELEEALDELGQMETKEMHSEELIRHLEEENQQRTQAVLDIESQLNRKNKEIEEMIESHKLAMTKLREDHSNSLRKIGDMATELESTKKSMSEEMRLLEVRSCTLEEKVLKVTQQLEEEHKLLVEAEQSRNKAKEEYASVLPTRMLLDAQTKLAQKDSELRKSQECHSLEMMQLQEKMERQNIEFQKELKEVEERRQPVPYNNMCSKLVLPFGLTKGFTFDSMKANFELKTNLKFWLVNALQSYVFWFPAFYDLLQIIQKHRSSSVVTTSEVEHWKKLYEELYAKVKPFQQQLDGFEAERKALLNENGAAQEELNKLADAYAQLLGHQNQRQKIKHVVKLKEENFNLKQEVSKLRNQMAKQKKEMEQLKHNQGHKRFDPSKAFKHDSKENGPPITPLKEGNRNML</sequence>
<organism evidence="7 8">
    <name type="scientific">Lepisosteus oculatus</name>
    <name type="common">Spotted gar</name>
    <dbReference type="NCBI Taxonomy" id="7918"/>
    <lineage>
        <taxon>Eukaryota</taxon>
        <taxon>Metazoa</taxon>
        <taxon>Chordata</taxon>
        <taxon>Craniata</taxon>
        <taxon>Vertebrata</taxon>
        <taxon>Euteleostomi</taxon>
        <taxon>Actinopterygii</taxon>
        <taxon>Neopterygii</taxon>
        <taxon>Holostei</taxon>
        <taxon>Semionotiformes</taxon>
        <taxon>Lepisosteidae</taxon>
        <taxon>Lepisosteus</taxon>
    </lineage>
</organism>
<dbReference type="STRING" id="7918.ENSLOCP00000012086"/>
<dbReference type="GO" id="GO:0005819">
    <property type="term" value="C:spindle"/>
    <property type="evidence" value="ECO:0007669"/>
    <property type="project" value="UniProtKB-SubCell"/>
</dbReference>
<feature type="domain" description="Hyaluronan-mediated motility receptor C-terminal" evidence="6">
    <location>
        <begin position="766"/>
        <end position="904"/>
    </location>
</feature>
<feature type="coiled-coil region" evidence="4">
    <location>
        <begin position="215"/>
        <end position="640"/>
    </location>
</feature>